<keyword evidence="2" id="KW-0449">Lipoprotein</keyword>
<dbReference type="GO" id="GO:0008289">
    <property type="term" value="F:lipid binding"/>
    <property type="evidence" value="ECO:0007669"/>
    <property type="project" value="UniProtKB-UniRule"/>
</dbReference>
<dbReference type="PANTHER" id="PTHR10612:SF34">
    <property type="entry name" value="APOLIPOPROTEIN D"/>
    <property type="match status" value="1"/>
</dbReference>
<reference evidence="4" key="1">
    <citation type="submission" date="2010-09" db="EMBL/GenBank/DDBJ databases">
        <title>Complete sequence of chromosome2 of Burkholderia sp. CCGE1003.</title>
        <authorList>
            <consortium name="US DOE Joint Genome Institute"/>
            <person name="Lucas S."/>
            <person name="Copeland A."/>
            <person name="Lapidus A."/>
            <person name="Cheng J.-F."/>
            <person name="Bruce D."/>
            <person name="Goodwin L."/>
            <person name="Pitluck S."/>
            <person name="Daligault H."/>
            <person name="Davenport K."/>
            <person name="Detter J.C."/>
            <person name="Han C."/>
            <person name="Tapia R."/>
            <person name="Land M."/>
            <person name="Hauser L."/>
            <person name="Jeffries C."/>
            <person name="Kyrpides N."/>
            <person name="Ivanova N."/>
            <person name="Ovchinnikova G."/>
            <person name="Martinez-Romero E."/>
            <person name="Rogel M.A."/>
            <person name="Auchtung J."/>
            <person name="Tiedje J.M."/>
            <person name="Woyke T."/>
        </authorList>
    </citation>
    <scope>NUCLEOTIDE SEQUENCE</scope>
    <source>
        <strain evidence="4">CCGE1003</strain>
    </source>
</reference>
<keyword evidence="2" id="KW-0732">Signal</keyword>
<dbReference type="eggNOG" id="COG3040">
    <property type="taxonomic scope" value="Bacteria"/>
</dbReference>
<dbReference type="HOGENOM" id="CLU_068449_0_0_4"/>
<evidence type="ECO:0000256" key="1">
    <source>
        <dbReference type="ARBA" id="ARBA00006889"/>
    </source>
</evidence>
<dbReference type="STRING" id="640512.BC1003_5807"/>
<sequence>MRRWMAYLAALATLLSACAYAPTPARSPQAGGSACSAGAPLDLERYMGRWYVIANTPFLSERDYVGDYDEWTLRADGTIEDKYLGRRHDFDQPVTGSHFVAKVMPGTGNTKWRVGLIWPFEVVVVTAYVDPDYRYTIRCMEDGNMVWMLARDPEMGQATYKEMLDRLGALGFNTARMRRVPQKPSQMGQPGFR</sequence>
<feature type="chain" id="PRO_5013436692" description="Outer membrane lipoprotein Blc" evidence="2">
    <location>
        <begin position="22"/>
        <end position="193"/>
    </location>
</feature>
<keyword evidence="2" id="KW-0472">Membrane</keyword>
<dbReference type="EMBL" id="CP002218">
    <property type="protein sequence ID" value="ADN61718.1"/>
    <property type="molecule type" value="Genomic_DNA"/>
</dbReference>
<dbReference type="PROSITE" id="PS51257">
    <property type="entry name" value="PROKAR_LIPOPROTEIN"/>
    <property type="match status" value="1"/>
</dbReference>
<gene>
    <name evidence="4" type="ordered locus">BC1003_5807</name>
</gene>
<protein>
    <recommendedName>
        <fullName evidence="2">Outer membrane lipoprotein Blc</fullName>
    </recommendedName>
</protein>
<comment type="subunit">
    <text evidence="2">Homodimer.</text>
</comment>
<comment type="function">
    <text evidence="2">Involved in the storage or transport of lipids necessary for membrane maintenance under stressful conditions. Displays a binding preference for lysophospholipids.</text>
</comment>
<dbReference type="AlphaFoldDB" id="E1TGX5"/>
<dbReference type="GO" id="GO:0009279">
    <property type="term" value="C:cell outer membrane"/>
    <property type="evidence" value="ECO:0007669"/>
    <property type="project" value="UniProtKB-SubCell"/>
</dbReference>
<dbReference type="KEGG" id="bgf:BC1003_5807"/>
<keyword evidence="2" id="KW-0446">Lipid-binding</keyword>
<dbReference type="OrthoDB" id="9793905at2"/>
<dbReference type="InterPro" id="IPR012674">
    <property type="entry name" value="Calycin"/>
</dbReference>
<dbReference type="InterPro" id="IPR022272">
    <property type="entry name" value="Lipocalin_CS"/>
</dbReference>
<feature type="signal peptide" evidence="2">
    <location>
        <begin position="1"/>
        <end position="21"/>
    </location>
</feature>
<comment type="similarity">
    <text evidence="1 2">Belongs to the calycin superfamily. Lipocalin family.</text>
</comment>
<organism evidence="4">
    <name type="scientific">Burkholderia sp. (strain CCGE1003)</name>
    <dbReference type="NCBI Taxonomy" id="640512"/>
    <lineage>
        <taxon>Bacteria</taxon>
        <taxon>Pseudomonadati</taxon>
        <taxon>Pseudomonadota</taxon>
        <taxon>Betaproteobacteria</taxon>
        <taxon>Burkholderiales</taxon>
        <taxon>Burkholderiaceae</taxon>
        <taxon>Burkholderia</taxon>
    </lineage>
</organism>
<dbReference type="InterPro" id="IPR022271">
    <property type="entry name" value="Lipocalin_ApoD"/>
</dbReference>
<dbReference type="PROSITE" id="PS00213">
    <property type="entry name" value="LIPOCALIN"/>
    <property type="match status" value="1"/>
</dbReference>
<dbReference type="PIRSF" id="PIRSF036893">
    <property type="entry name" value="Lipocalin_ApoD"/>
    <property type="match status" value="1"/>
</dbReference>
<dbReference type="InterPro" id="IPR000566">
    <property type="entry name" value="Lipocln_cytosolic_FA-bd_dom"/>
</dbReference>
<dbReference type="Gene3D" id="2.40.128.20">
    <property type="match status" value="1"/>
</dbReference>
<dbReference type="CDD" id="cd19438">
    <property type="entry name" value="lipocalin_Blc-like"/>
    <property type="match status" value="1"/>
</dbReference>
<dbReference type="PANTHER" id="PTHR10612">
    <property type="entry name" value="APOLIPOPROTEIN D"/>
    <property type="match status" value="1"/>
</dbReference>
<proteinExistence type="inferred from homology"/>
<dbReference type="InterPro" id="IPR047202">
    <property type="entry name" value="Lipocalin_Blc-like_dom"/>
</dbReference>
<dbReference type="Pfam" id="PF08212">
    <property type="entry name" value="Lipocalin_2"/>
    <property type="match status" value="1"/>
</dbReference>
<dbReference type="GO" id="GO:0006950">
    <property type="term" value="P:response to stress"/>
    <property type="evidence" value="ECO:0007669"/>
    <property type="project" value="UniProtKB-ARBA"/>
</dbReference>
<name>E1TGX5_BURSG</name>
<evidence type="ECO:0000313" key="4">
    <source>
        <dbReference type="EMBL" id="ADN61718.1"/>
    </source>
</evidence>
<feature type="domain" description="Lipocalin/cytosolic fatty-acid binding" evidence="3">
    <location>
        <begin position="41"/>
        <end position="182"/>
    </location>
</feature>
<comment type="subcellular location">
    <subcellularLocation>
        <location evidence="2">Cell outer membrane</location>
    </subcellularLocation>
</comment>
<keyword evidence="2" id="KW-0998">Cell outer membrane</keyword>
<accession>E1TGX5</accession>
<evidence type="ECO:0000259" key="3">
    <source>
        <dbReference type="Pfam" id="PF08212"/>
    </source>
</evidence>
<evidence type="ECO:0000256" key="2">
    <source>
        <dbReference type="PIRNR" id="PIRNR036893"/>
    </source>
</evidence>
<dbReference type="SUPFAM" id="SSF50814">
    <property type="entry name" value="Lipocalins"/>
    <property type="match status" value="1"/>
</dbReference>